<dbReference type="SUPFAM" id="SSF51569">
    <property type="entry name" value="Aldolase"/>
    <property type="match status" value="1"/>
</dbReference>
<dbReference type="InterPro" id="IPR020624">
    <property type="entry name" value="Schiff_base-form_aldolases_CS"/>
</dbReference>
<dbReference type="SMART" id="SM01130">
    <property type="entry name" value="DHDPS"/>
    <property type="match status" value="1"/>
</dbReference>
<comment type="pathway">
    <text evidence="2 12">Amino-acid biosynthesis; L-lysine biosynthesis via DAP pathway; (S)-tetrahydrodipicolinate from L-aspartate: step 3/4.</text>
</comment>
<dbReference type="InterPro" id="IPR005263">
    <property type="entry name" value="DapA"/>
</dbReference>
<dbReference type="GO" id="GO:0008840">
    <property type="term" value="F:4-hydroxy-tetrahydrodipicolinate synthase activity"/>
    <property type="evidence" value="ECO:0007669"/>
    <property type="project" value="UniProtKB-EC"/>
</dbReference>
<keyword evidence="15" id="KW-1185">Reference proteome</keyword>
<dbReference type="NCBIfam" id="TIGR00674">
    <property type="entry name" value="dapA"/>
    <property type="match status" value="1"/>
</dbReference>
<keyword evidence="7 12" id="KW-0220">Diaminopimelate biosynthesis</keyword>
<dbReference type="RefSeq" id="WP_318651170.1">
    <property type="nucleotide sequence ID" value="NZ_CP137852.1"/>
</dbReference>
<feature type="binding site" evidence="12">
    <location>
        <position position="51"/>
    </location>
    <ligand>
        <name>pyruvate</name>
        <dbReference type="ChEBI" id="CHEBI:15361"/>
    </ligand>
</feature>
<dbReference type="PANTHER" id="PTHR12128:SF66">
    <property type="entry name" value="4-HYDROXY-2-OXOGLUTARATE ALDOLASE, MITOCHONDRIAL"/>
    <property type="match status" value="1"/>
</dbReference>
<accession>A0ABZ0PPV2</accession>
<protein>
    <recommendedName>
        <fullName evidence="4 12">4-hydroxy-tetrahydrodipicolinate synthase</fullName>
        <shortName evidence="12">HTPA synthase</shortName>
        <ecNumber evidence="4 12">4.3.3.7</ecNumber>
    </recommendedName>
</protein>
<comment type="function">
    <text evidence="1 12">Catalyzes the condensation of (S)-aspartate-beta-semialdehyde [(S)-ASA] and pyruvate to 4-hydroxy-tetrahydrodipicolinate (HTPA).</text>
</comment>
<name>A0ABZ0PPV2_9PROT</name>
<feature type="active site" description="Proton donor/acceptor" evidence="12">
    <location>
        <position position="139"/>
    </location>
</feature>
<keyword evidence="9 12" id="KW-0456">Lyase</keyword>
<evidence type="ECO:0000256" key="12">
    <source>
        <dbReference type="HAMAP-Rule" id="MF_00418"/>
    </source>
</evidence>
<comment type="subunit">
    <text evidence="12">Homotetramer; dimer of dimers.</text>
</comment>
<dbReference type="EMBL" id="CP137852">
    <property type="protein sequence ID" value="WPB87216.1"/>
    <property type="molecule type" value="Genomic_DNA"/>
</dbReference>
<dbReference type="InterPro" id="IPR020625">
    <property type="entry name" value="Schiff_base-form_aldolases_AS"/>
</dbReference>
<feature type="active site" description="Schiff-base intermediate with substrate" evidence="12">
    <location>
        <position position="167"/>
    </location>
</feature>
<dbReference type="InterPro" id="IPR013785">
    <property type="entry name" value="Aldolase_TIM"/>
</dbReference>
<keyword evidence="10 12" id="KW-0704">Schiff base</keyword>
<keyword evidence="6 12" id="KW-0028">Amino-acid biosynthesis</keyword>
<evidence type="ECO:0000256" key="9">
    <source>
        <dbReference type="ARBA" id="ARBA00023239"/>
    </source>
</evidence>
<dbReference type="Gene3D" id="3.20.20.70">
    <property type="entry name" value="Aldolase class I"/>
    <property type="match status" value="1"/>
</dbReference>
<comment type="caution">
    <text evidence="12">Was originally thought to be a dihydrodipicolinate synthase (DHDPS), catalyzing the condensation of (S)-aspartate-beta-semialdehyde [(S)-ASA] and pyruvate to dihydrodipicolinate (DHDP). However, it was shown in E.coli that the product of the enzymatic reaction is not dihydrodipicolinate but in fact (4S)-4-hydroxy-2,3,4,5-tetrahydro-(2S)-dipicolinic acid (HTPA), and that the consecutive dehydration reaction leading to DHDP is not spontaneous but catalyzed by DapB.</text>
</comment>
<feature type="site" description="Part of a proton relay during catalysis" evidence="12">
    <location>
        <position position="50"/>
    </location>
</feature>
<comment type="similarity">
    <text evidence="3 12 13">Belongs to the DapA family.</text>
</comment>
<evidence type="ECO:0000256" key="8">
    <source>
        <dbReference type="ARBA" id="ARBA00023154"/>
    </source>
</evidence>
<evidence type="ECO:0000256" key="6">
    <source>
        <dbReference type="ARBA" id="ARBA00022605"/>
    </source>
</evidence>
<dbReference type="PRINTS" id="PR00146">
    <property type="entry name" value="DHPICSNTHASE"/>
</dbReference>
<feature type="site" description="Part of a proton relay during catalysis" evidence="12">
    <location>
        <position position="113"/>
    </location>
</feature>
<evidence type="ECO:0000313" key="15">
    <source>
        <dbReference type="Proteomes" id="UP001305521"/>
    </source>
</evidence>
<evidence type="ECO:0000256" key="1">
    <source>
        <dbReference type="ARBA" id="ARBA00003294"/>
    </source>
</evidence>
<evidence type="ECO:0000256" key="5">
    <source>
        <dbReference type="ARBA" id="ARBA00022490"/>
    </source>
</evidence>
<feature type="binding site" evidence="12">
    <location>
        <position position="209"/>
    </location>
    <ligand>
        <name>pyruvate</name>
        <dbReference type="ChEBI" id="CHEBI:15361"/>
    </ligand>
</feature>
<evidence type="ECO:0000256" key="4">
    <source>
        <dbReference type="ARBA" id="ARBA00012086"/>
    </source>
</evidence>
<evidence type="ECO:0000256" key="11">
    <source>
        <dbReference type="ARBA" id="ARBA00047836"/>
    </source>
</evidence>
<evidence type="ECO:0000256" key="2">
    <source>
        <dbReference type="ARBA" id="ARBA00005120"/>
    </source>
</evidence>
<keyword evidence="5 12" id="KW-0963">Cytoplasm</keyword>
<evidence type="ECO:0000256" key="10">
    <source>
        <dbReference type="ARBA" id="ARBA00023270"/>
    </source>
</evidence>
<organism evidence="14 15">
    <name type="scientific">Sediminicoccus rosea</name>
    <dbReference type="NCBI Taxonomy" id="1225128"/>
    <lineage>
        <taxon>Bacteria</taxon>
        <taxon>Pseudomonadati</taxon>
        <taxon>Pseudomonadota</taxon>
        <taxon>Alphaproteobacteria</taxon>
        <taxon>Acetobacterales</taxon>
        <taxon>Roseomonadaceae</taxon>
        <taxon>Sediminicoccus</taxon>
    </lineage>
</organism>
<dbReference type="Pfam" id="PF00701">
    <property type="entry name" value="DHDPS"/>
    <property type="match status" value="1"/>
</dbReference>
<comment type="catalytic activity">
    <reaction evidence="11 12">
        <text>L-aspartate 4-semialdehyde + pyruvate = (2S,4S)-4-hydroxy-2,3,4,5-tetrahydrodipicolinate + H2O + H(+)</text>
        <dbReference type="Rhea" id="RHEA:34171"/>
        <dbReference type="ChEBI" id="CHEBI:15361"/>
        <dbReference type="ChEBI" id="CHEBI:15377"/>
        <dbReference type="ChEBI" id="CHEBI:15378"/>
        <dbReference type="ChEBI" id="CHEBI:67139"/>
        <dbReference type="ChEBI" id="CHEBI:537519"/>
        <dbReference type="EC" id="4.3.3.7"/>
    </reaction>
</comment>
<dbReference type="PROSITE" id="PS00665">
    <property type="entry name" value="DHDPS_1"/>
    <property type="match status" value="1"/>
</dbReference>
<evidence type="ECO:0000256" key="3">
    <source>
        <dbReference type="ARBA" id="ARBA00007592"/>
    </source>
</evidence>
<dbReference type="CDD" id="cd00950">
    <property type="entry name" value="DHDPS"/>
    <property type="match status" value="1"/>
</dbReference>
<evidence type="ECO:0000313" key="14">
    <source>
        <dbReference type="EMBL" id="WPB87216.1"/>
    </source>
</evidence>
<evidence type="ECO:0000256" key="13">
    <source>
        <dbReference type="PIRNR" id="PIRNR001365"/>
    </source>
</evidence>
<comment type="subcellular location">
    <subcellularLocation>
        <location evidence="12">Cytoplasm</location>
    </subcellularLocation>
</comment>
<dbReference type="EC" id="4.3.3.7" evidence="4 12"/>
<dbReference type="PIRSF" id="PIRSF001365">
    <property type="entry name" value="DHDPS"/>
    <property type="match status" value="1"/>
</dbReference>
<dbReference type="InterPro" id="IPR002220">
    <property type="entry name" value="DapA-like"/>
</dbReference>
<sequence length="298" mass="31852">MSATPLRLQGQLTALITPMRPDGGLDEKAFADFVEWQIAEGIDGLVPVGTTGESPTLSHDEHKRVVEICVEVARGRVPVVAGAGSNSTAEAIDFAQHAKKAGADATLVVTPYYNKPTQEGMFQHFMAIAEAVDLPMIIYNIPGRSVVDMTPETMGRLAKHKNIVGVKDATANLARPLHQRATCGADFIQLSGEDHTMLAFNASGGHGCISVTSNIAPRLCADLQRAWREGRVCEAMQIQDRLLPVHDALFCETSPGPVKYAASLLGKSSAFCRLPLAPIAESTRVRVEAAMRGAGLLN</sequence>
<dbReference type="HAMAP" id="MF_00418">
    <property type="entry name" value="DapA"/>
    <property type="match status" value="1"/>
</dbReference>
<dbReference type="PROSITE" id="PS00666">
    <property type="entry name" value="DHDPS_2"/>
    <property type="match status" value="1"/>
</dbReference>
<keyword evidence="8 12" id="KW-0457">Lysine biosynthesis</keyword>
<evidence type="ECO:0000256" key="7">
    <source>
        <dbReference type="ARBA" id="ARBA00022915"/>
    </source>
</evidence>
<reference evidence="14 15" key="1">
    <citation type="submission" date="2023-11" db="EMBL/GenBank/DDBJ databases">
        <title>Arctic aerobic anoxygenic photoheterotroph Sediminicoccus rosea KRV36 adapts its photosynthesis to long days of polar summer.</title>
        <authorList>
            <person name="Tomasch J."/>
            <person name="Kopejtka K."/>
            <person name="Bily T."/>
            <person name="Gardiner A.T."/>
            <person name="Gardian Z."/>
            <person name="Shivaramu S."/>
            <person name="Koblizek M."/>
            <person name="Engelhardt F."/>
            <person name="Kaftan D."/>
        </authorList>
    </citation>
    <scope>NUCLEOTIDE SEQUENCE [LARGE SCALE GENOMIC DNA]</scope>
    <source>
        <strain evidence="14 15">R-30</strain>
    </source>
</reference>
<proteinExistence type="inferred from homology"/>
<gene>
    <name evidence="12 14" type="primary">dapA</name>
    <name evidence="14" type="ORF">R9Z33_10115</name>
</gene>
<dbReference type="PANTHER" id="PTHR12128">
    <property type="entry name" value="DIHYDRODIPICOLINATE SYNTHASE"/>
    <property type="match status" value="1"/>
</dbReference>
<dbReference type="Proteomes" id="UP001305521">
    <property type="component" value="Chromosome"/>
</dbReference>